<dbReference type="InterPro" id="IPR019734">
    <property type="entry name" value="TPR_rpt"/>
</dbReference>
<evidence type="ECO:0000313" key="4">
    <source>
        <dbReference type="Proteomes" id="UP000000238"/>
    </source>
</evidence>
<accession>Q2SP78</accession>
<dbReference type="AlphaFoldDB" id="Q2SP78"/>
<dbReference type="eggNOG" id="COG2197">
    <property type="taxonomic scope" value="Bacteria"/>
</dbReference>
<dbReference type="EMBL" id="CP000155">
    <property type="protein sequence ID" value="ABC27546.1"/>
    <property type="molecule type" value="Genomic_DNA"/>
</dbReference>
<dbReference type="SUPFAM" id="SSF48452">
    <property type="entry name" value="TPR-like"/>
    <property type="match status" value="2"/>
</dbReference>
<proteinExistence type="predicted"/>
<gene>
    <name evidence="3" type="ordered locus">HCH_00645</name>
</gene>
<dbReference type="Pfam" id="PF00072">
    <property type="entry name" value="Response_reg"/>
    <property type="match status" value="1"/>
</dbReference>
<dbReference type="InterPro" id="IPR011006">
    <property type="entry name" value="CheY-like_superfamily"/>
</dbReference>
<organism evidence="3 4">
    <name type="scientific">Hahella chejuensis (strain KCTC 2396)</name>
    <dbReference type="NCBI Taxonomy" id="349521"/>
    <lineage>
        <taxon>Bacteria</taxon>
        <taxon>Pseudomonadati</taxon>
        <taxon>Pseudomonadota</taxon>
        <taxon>Gammaproteobacteria</taxon>
        <taxon>Oceanospirillales</taxon>
        <taxon>Hahellaceae</taxon>
        <taxon>Hahella</taxon>
    </lineage>
</organism>
<dbReference type="GO" id="GO:0000160">
    <property type="term" value="P:phosphorelay signal transduction system"/>
    <property type="evidence" value="ECO:0007669"/>
    <property type="project" value="InterPro"/>
</dbReference>
<dbReference type="Gene3D" id="3.40.50.2300">
    <property type="match status" value="1"/>
</dbReference>
<feature type="domain" description="Response regulatory" evidence="2">
    <location>
        <begin position="10"/>
        <end position="128"/>
    </location>
</feature>
<dbReference type="SMART" id="SM00448">
    <property type="entry name" value="REC"/>
    <property type="match status" value="1"/>
</dbReference>
<dbReference type="STRING" id="349521.HCH_00645"/>
<dbReference type="InterPro" id="IPR001789">
    <property type="entry name" value="Sig_transdc_resp-reg_receiver"/>
</dbReference>
<feature type="modified residue" description="4-aspartylphosphate" evidence="1">
    <location>
        <position position="60"/>
    </location>
</feature>
<keyword evidence="4" id="KW-1185">Reference proteome</keyword>
<dbReference type="CDD" id="cd17589">
    <property type="entry name" value="REC_TPR"/>
    <property type="match status" value="1"/>
</dbReference>
<protein>
    <submittedName>
        <fullName evidence="3">FOG: CheY-like receiver</fullName>
    </submittedName>
</protein>
<dbReference type="KEGG" id="hch:HCH_00645"/>
<dbReference type="PANTHER" id="PTHR43228:SF1">
    <property type="entry name" value="TWO-COMPONENT RESPONSE REGULATOR ARR22"/>
    <property type="match status" value="1"/>
</dbReference>
<sequence>MFNREYRNARFLIVDGNTQLRLALEKMLKSFGAWYIDMAADGDEAINKCEHGLFDVVICDYQLSGRNGQHVLEELRERKILRYTSLFVMMSAETTREMVLAAIDHQPDAYINKPITSDVLKQRLDNLLVDNEVLYELKHAIDMERWSEAISRCEEKIARGSKYLRWCEKTVAELYFQTGALHEALRVYQQVLSERTLIWAQVGVARVHIAQADYDLAEELLRKVVAAAPNCLVAYDLLARVLVDTHRGKEAQEWLVDAVSLSPTAILRHARLGDIAWDNQDVDCAVEAFRNAVELGRKSIFDRLENHLGFSRSLCERAGALPKVMREAALQETVEVLRNIDERFVMNDAARFQYEVVAAKTCSMLKHEEERDERLARAETYYQSVGLSLPSARVMEYAQVLLASGKDLEAEFILSQLSLMHGDEPELQKRIEEMRDEPVSPAARQKAAELNKQGIKLAEQDDLKGAVAAFNEALEYSARHPALNLNLAQVLLKQLSSSPNDGAARRACAACFDRIIHIKPTHKQYPRFQHLRSKFEGTYGDGVEAQSAG</sequence>
<dbReference type="Proteomes" id="UP000000238">
    <property type="component" value="Chromosome"/>
</dbReference>
<dbReference type="Gene3D" id="1.25.40.10">
    <property type="entry name" value="Tetratricopeptide repeat domain"/>
    <property type="match status" value="2"/>
</dbReference>
<dbReference type="PANTHER" id="PTHR43228">
    <property type="entry name" value="TWO-COMPONENT RESPONSE REGULATOR"/>
    <property type="match status" value="1"/>
</dbReference>
<reference evidence="3 4" key="1">
    <citation type="journal article" date="2005" name="Nucleic Acids Res.">
        <title>Genomic blueprint of Hahella chejuensis, a marine microbe producing an algicidal agent.</title>
        <authorList>
            <person name="Jeong H."/>
            <person name="Yim J.H."/>
            <person name="Lee C."/>
            <person name="Choi S.-H."/>
            <person name="Park Y.K."/>
            <person name="Yoon S.H."/>
            <person name="Hur C.-G."/>
            <person name="Kang H.-Y."/>
            <person name="Kim D."/>
            <person name="Lee H.H."/>
            <person name="Park K.H."/>
            <person name="Park S.-H."/>
            <person name="Park H.-S."/>
            <person name="Lee H.K."/>
            <person name="Oh T.K."/>
            <person name="Kim J.F."/>
        </authorList>
    </citation>
    <scope>NUCLEOTIDE SEQUENCE [LARGE SCALE GENOMIC DNA]</scope>
    <source>
        <strain evidence="3 4">KCTC 2396</strain>
    </source>
</reference>
<dbReference type="PROSITE" id="PS50110">
    <property type="entry name" value="RESPONSE_REGULATORY"/>
    <property type="match status" value="1"/>
</dbReference>
<evidence type="ECO:0000256" key="1">
    <source>
        <dbReference type="PROSITE-ProRule" id="PRU00169"/>
    </source>
</evidence>
<keyword evidence="1" id="KW-0597">Phosphoprotein</keyword>
<dbReference type="SUPFAM" id="SSF52172">
    <property type="entry name" value="CheY-like"/>
    <property type="match status" value="1"/>
</dbReference>
<dbReference type="HOGENOM" id="CLU_035496_1_0_6"/>
<dbReference type="OrthoDB" id="7298659at2"/>
<dbReference type="InterPro" id="IPR052048">
    <property type="entry name" value="ST_Response_Regulator"/>
</dbReference>
<dbReference type="SMART" id="SM00028">
    <property type="entry name" value="TPR"/>
    <property type="match status" value="3"/>
</dbReference>
<dbReference type="RefSeq" id="WP_011394623.1">
    <property type="nucleotide sequence ID" value="NC_007645.1"/>
</dbReference>
<evidence type="ECO:0000313" key="3">
    <source>
        <dbReference type="EMBL" id="ABC27546.1"/>
    </source>
</evidence>
<dbReference type="InterPro" id="IPR011990">
    <property type="entry name" value="TPR-like_helical_dom_sf"/>
</dbReference>
<evidence type="ECO:0000259" key="2">
    <source>
        <dbReference type="PROSITE" id="PS50110"/>
    </source>
</evidence>
<dbReference type="eggNOG" id="COG0457">
    <property type="taxonomic scope" value="Bacteria"/>
</dbReference>
<name>Q2SP78_HAHCH</name>